<dbReference type="OrthoDB" id="9813965at2"/>
<organism evidence="3 4">
    <name type="scientific">Pseudosporangium ferrugineum</name>
    <dbReference type="NCBI Taxonomy" id="439699"/>
    <lineage>
        <taxon>Bacteria</taxon>
        <taxon>Bacillati</taxon>
        <taxon>Actinomycetota</taxon>
        <taxon>Actinomycetes</taxon>
        <taxon>Micromonosporales</taxon>
        <taxon>Micromonosporaceae</taxon>
        <taxon>Pseudosporangium</taxon>
    </lineage>
</organism>
<dbReference type="RefSeq" id="WP_106129949.1">
    <property type="nucleotide sequence ID" value="NZ_PVZG01000017.1"/>
</dbReference>
<protein>
    <submittedName>
        <fullName evidence="3">Copper chaperone CopZ</fullName>
    </submittedName>
</protein>
<reference evidence="3 4" key="1">
    <citation type="submission" date="2018-03" db="EMBL/GenBank/DDBJ databases">
        <title>Genomic Encyclopedia of Archaeal and Bacterial Type Strains, Phase II (KMG-II): from individual species to whole genera.</title>
        <authorList>
            <person name="Goeker M."/>
        </authorList>
    </citation>
    <scope>NUCLEOTIDE SEQUENCE [LARGE SCALE GENOMIC DNA]</scope>
    <source>
        <strain evidence="3 4">DSM 45348</strain>
    </source>
</reference>
<dbReference type="Gene3D" id="3.30.70.100">
    <property type="match status" value="1"/>
</dbReference>
<evidence type="ECO:0000256" key="1">
    <source>
        <dbReference type="ARBA" id="ARBA00022723"/>
    </source>
</evidence>
<dbReference type="InterPro" id="IPR006121">
    <property type="entry name" value="HMA_dom"/>
</dbReference>
<name>A0A2T0RMM6_9ACTN</name>
<evidence type="ECO:0000259" key="2">
    <source>
        <dbReference type="PROSITE" id="PS50846"/>
    </source>
</evidence>
<evidence type="ECO:0000313" key="4">
    <source>
        <dbReference type="Proteomes" id="UP000239209"/>
    </source>
</evidence>
<proteinExistence type="predicted"/>
<dbReference type="Pfam" id="PF00403">
    <property type="entry name" value="HMA"/>
    <property type="match status" value="1"/>
</dbReference>
<keyword evidence="4" id="KW-1185">Reference proteome</keyword>
<dbReference type="SUPFAM" id="SSF55008">
    <property type="entry name" value="HMA, heavy metal-associated domain"/>
    <property type="match status" value="1"/>
</dbReference>
<evidence type="ECO:0000313" key="3">
    <source>
        <dbReference type="EMBL" id="PRY22391.1"/>
    </source>
</evidence>
<dbReference type="InterPro" id="IPR017969">
    <property type="entry name" value="Heavy-metal-associated_CS"/>
</dbReference>
<dbReference type="PROSITE" id="PS50846">
    <property type="entry name" value="HMA_2"/>
    <property type="match status" value="1"/>
</dbReference>
<feature type="domain" description="HMA" evidence="2">
    <location>
        <begin position="3"/>
        <end position="68"/>
    </location>
</feature>
<keyword evidence="1" id="KW-0479">Metal-binding</keyword>
<dbReference type="PROSITE" id="PS01047">
    <property type="entry name" value="HMA_1"/>
    <property type="match status" value="1"/>
</dbReference>
<dbReference type="InterPro" id="IPR036163">
    <property type="entry name" value="HMA_dom_sf"/>
</dbReference>
<dbReference type="AlphaFoldDB" id="A0A2T0RMM6"/>
<dbReference type="CDD" id="cd00371">
    <property type="entry name" value="HMA"/>
    <property type="match status" value="1"/>
</dbReference>
<dbReference type="EMBL" id="PVZG01000017">
    <property type="protein sequence ID" value="PRY22391.1"/>
    <property type="molecule type" value="Genomic_DNA"/>
</dbReference>
<dbReference type="Proteomes" id="UP000239209">
    <property type="component" value="Unassembled WGS sequence"/>
</dbReference>
<comment type="caution">
    <text evidence="3">The sequence shown here is derived from an EMBL/GenBank/DDBJ whole genome shotgun (WGS) entry which is preliminary data.</text>
</comment>
<dbReference type="GO" id="GO:0046872">
    <property type="term" value="F:metal ion binding"/>
    <property type="evidence" value="ECO:0007669"/>
    <property type="project" value="UniProtKB-KW"/>
</dbReference>
<sequence>MAVTATYTVTGMTCGHCVQAVTGELKGLPGVDDVQVDLPTGAVTVTSAEPLGDDAVRAAVDEAGYELADA</sequence>
<accession>A0A2T0RMM6</accession>
<gene>
    <name evidence="3" type="ORF">CLV70_11795</name>
</gene>